<feature type="domain" description="Spatacsin C-terminal" evidence="2">
    <location>
        <begin position="1852"/>
        <end position="2135"/>
    </location>
</feature>
<dbReference type="GO" id="GO:0007409">
    <property type="term" value="P:axonogenesis"/>
    <property type="evidence" value="ECO:0007669"/>
    <property type="project" value="TreeGrafter"/>
</dbReference>
<dbReference type="GO" id="GO:0007268">
    <property type="term" value="P:chemical synaptic transmission"/>
    <property type="evidence" value="ECO:0007669"/>
    <property type="project" value="TreeGrafter"/>
</dbReference>
<name>A0A669ETF0_ORENI</name>
<sequence length="2191" mass="245214">MSFVTGRCCVLLNSDWLLQLQWQQEEEEPQTLSCCRVQLADGDSVSDGTLLAKDELTSFPFSSSPSFCLLQVSADLSTAVAVTQSHAAVAVDLNHYFRMFPDHLLCAAPRPRPPLQPQHPRDQDSLSSSGFSISALGATFSADRSWEARLTFLYSRAQQATAPSSSSSSSSRPPRTSSWFSSLPHLDSHLAPSSAHSRVPPGGLTVAFAVPESSASSQLTVSEFSALLTFVRPGNQQTTVALWDIREYGNVSYHQAAGEAAPVQRCGERQHRLLLKKAGVFQVLFSVSQQDLLSRLMLFGSAATVDAVCHLNSWGRCSIPIHALQTGLKNRQLDTVDFYLKSKENVLNPPAAAFSSADHPAASTLRVQELCPALDLLCSAVRDSNSEAQSRQFSEQLLNITLSFVNTQIRSVLSNTHHEDSAMQSCINVLDRYVAELRSYMKRFPWAAGPDVSATRAAAPAKEEAQRDEWEQLSAEEMIHQSILTNQIPRAQAVLRSQNRPERRLSALRREGLRQVFSCLQRRDLETTNTLLANMGFSVKQQLHLICLHTDDEELRELMVSLACHVNTNSLFLTLRIQKLPGTVRMARKEGGGEEVLKELEVQRRPREEEEEEERGGLWRKLRLDWVKNWDQSCRTAVLLSRLQACDAAVLWRYLTVLHDQRRVVDWIQNTETSGAPRWPDLTPELVNDSTACSSYMRENILDLLARRGVFIPDELAHLEQLLWRLAQGGGVMASSPPIPQYRSPLGLDLHGVFITFCLEHNLQYLLYTYLEHYRLTPRNCSLLSSQSLSERQPWFEMLVRIQEITRDLSDPGLVFQASLTSAQVLLPGSQASLSSLLLEGHSLLTLAAIMFAPGGIDQVNSRTVDPQLLKMALAPHPKLRAALFPAVPRGNGPPSDISVYHLLQSLHPLDPSRLFGWQAANTLNSTETSELPHFSSPHLVQRFALKENLDYLYFLHHGRPSFAYATFLVQQLSGSGDVRLTLQEASRRASRLALQRFNMPSVASAAICFCELLGVCSLKLRVDIRAMNAILQHWNQHNTHSSPTQHLHTLVSKGVKLVEAEPGAAEELIGYLEAAVTDSLEQRGIGRSSYEAAQEWALPVQFCQLHNLQLSSVYPAHCAHDGQFIHFLLFVQLHNFPPQQVRSLAAQFGPTLQAHLSLAFQDLQVYCKRKSCDSDEQQSVLRTEEAVSGSPERPGEMFQVLLQSQEEPAPCRYLLQEALVQRCPTLAVLAACVQGAELLPCLCVWVLTSVDDVTAKEATSHLAQAPQHHEWTLHDLSIIWKTLLGRSHVRPLLRGFELFQRDCPLVLVLRMFELCCDFRNFAEAKSKLLDFQRTLITLRNGGPAPPGGLPLQWVESQASVLLLMMLQCCSSQYDLHRLLQLLADVDKLLKSNGPDFRKLSQLSQLLQGSEVSLSPRLLQSSSPSVQQEEFQATVDALQARGCYSQARQVSQLAGLPVHRLLLSQLLQEVSSQKSKRQWGRLETRVGFWKKCHEQLEADGTDPDPASKFFLSQAEAGDPGSLEALEDLLDIQERCLLLGLAAHWLSRITPAPVDKLESLEKEQWLSRIRKHILTVTMEKESVFNLPPPAVAPEMNTHEALMKEFSFSHITQLNTEGYLGLEGLPGPLDKQEEPNAESALSPEERSVLAALIGQLLDDGSIHEASRVCRYFSLYHPDVWLVLRCRGLASGELSDEPQEDASESEYYLFPAPSVSSLSSFVMLPLPEDEVAIQLQRLVDQCRHGNNYCKQVLSLYQLSKELQCSFSSICREEPCSVLEKLLLSEQPERFRKARAFVKAQGLSADAVAELISSAVVQALLAFTQELQPGERHIFRPLEGRDALVQLIKLCDDPNLVGLKLLEHLNSVPLRDLNCIVELLIVAHDCFSVTCNMEGIVRVLQAARHLSHTYLAPGGHYSLLVRLLTGISRYNEMTYVFDLLHQNHCFEMLLRKKSSSLKSALLDYIKRCLPADSEKYNMVALCFTMRREIGENHEIAARTQLKMIESQAWVITPELKSSLVKVLGLLKDAAESFSKDSCVRQATRCVRTAKLVALQLHFLNQGSDLRIINLRPAELLSAAMALPRCYQVFVVSEAYGYSPDWAEILYQKVVLNGDFGYLEELKRHRPLTSTLFEDIFKKLEGAPGSVTSNVKRLLTYCDDVYSRYRLAYQQNLHDVTKMLLQDAKTSSYLSDRLGS</sequence>
<dbReference type="GO" id="GO:0048489">
    <property type="term" value="P:synaptic vesicle transport"/>
    <property type="evidence" value="ECO:0007669"/>
    <property type="project" value="TreeGrafter"/>
</dbReference>
<protein>
    <submittedName>
        <fullName evidence="3">SPG11 vesicle trafficking associated, spatacsin</fullName>
    </submittedName>
</protein>
<dbReference type="Ensembl" id="ENSONIT00000070343.1">
    <property type="protein sequence ID" value="ENSONIP00000074650.1"/>
    <property type="gene ID" value="ENSONIG00000010600.2"/>
</dbReference>
<proteinExistence type="predicted"/>
<reference evidence="3" key="3">
    <citation type="submission" date="2025-09" db="UniProtKB">
        <authorList>
            <consortium name="Ensembl"/>
        </authorList>
    </citation>
    <scope>IDENTIFICATION</scope>
</reference>
<dbReference type="Pfam" id="PF14649">
    <property type="entry name" value="Spatacsin_C"/>
    <property type="match status" value="1"/>
</dbReference>
<dbReference type="Proteomes" id="UP000005207">
    <property type="component" value="Linkage group LG7"/>
</dbReference>
<evidence type="ECO:0000256" key="1">
    <source>
        <dbReference type="SAM" id="MobiDB-lite"/>
    </source>
</evidence>
<feature type="region of interest" description="Disordered" evidence="1">
    <location>
        <begin position="108"/>
        <end position="127"/>
    </location>
</feature>
<reference evidence="3" key="2">
    <citation type="submission" date="2025-08" db="UniProtKB">
        <authorList>
            <consortium name="Ensembl"/>
        </authorList>
    </citation>
    <scope>IDENTIFICATION</scope>
</reference>
<dbReference type="InterPro" id="IPR028107">
    <property type="entry name" value="Spatacsin_C_dom"/>
</dbReference>
<dbReference type="GO" id="GO:0030424">
    <property type="term" value="C:axon"/>
    <property type="evidence" value="ECO:0007669"/>
    <property type="project" value="TreeGrafter"/>
</dbReference>
<dbReference type="PANTHER" id="PTHR13650:SF0">
    <property type="entry name" value="SPATACSIN"/>
    <property type="match status" value="1"/>
</dbReference>
<reference evidence="4" key="1">
    <citation type="submission" date="2012-01" db="EMBL/GenBank/DDBJ databases">
        <title>The Genome Sequence of Oreochromis niloticus (Nile Tilapia).</title>
        <authorList>
            <consortium name="Broad Institute Genome Assembly Team"/>
            <consortium name="Broad Institute Sequencing Platform"/>
            <person name="Di Palma F."/>
            <person name="Johnson J."/>
            <person name="Lander E.S."/>
            <person name="Lindblad-Toh K."/>
        </authorList>
    </citation>
    <scope>NUCLEOTIDE SEQUENCE [LARGE SCALE GENOMIC DNA]</scope>
</reference>
<organism evidence="3 4">
    <name type="scientific">Oreochromis niloticus</name>
    <name type="common">Nile tilapia</name>
    <name type="synonym">Tilapia nilotica</name>
    <dbReference type="NCBI Taxonomy" id="8128"/>
    <lineage>
        <taxon>Eukaryota</taxon>
        <taxon>Metazoa</taxon>
        <taxon>Chordata</taxon>
        <taxon>Craniata</taxon>
        <taxon>Vertebrata</taxon>
        <taxon>Euteleostomi</taxon>
        <taxon>Actinopterygii</taxon>
        <taxon>Neopterygii</taxon>
        <taxon>Teleostei</taxon>
        <taxon>Neoteleostei</taxon>
        <taxon>Acanthomorphata</taxon>
        <taxon>Ovalentaria</taxon>
        <taxon>Cichlomorphae</taxon>
        <taxon>Cichliformes</taxon>
        <taxon>Cichlidae</taxon>
        <taxon>African cichlids</taxon>
        <taxon>Pseudocrenilabrinae</taxon>
        <taxon>Oreochromini</taxon>
        <taxon>Oreochromis</taxon>
    </lineage>
</organism>
<evidence type="ECO:0000313" key="4">
    <source>
        <dbReference type="Proteomes" id="UP000005207"/>
    </source>
</evidence>
<dbReference type="GO" id="GO:0005737">
    <property type="term" value="C:cytoplasm"/>
    <property type="evidence" value="ECO:0007669"/>
    <property type="project" value="TreeGrafter"/>
</dbReference>
<gene>
    <name evidence="3" type="primary">spg11</name>
</gene>
<dbReference type="GO" id="GO:0008088">
    <property type="term" value="P:axo-dendritic transport"/>
    <property type="evidence" value="ECO:0007669"/>
    <property type="project" value="TreeGrafter"/>
</dbReference>
<dbReference type="GeneTree" id="ENSGT00390000016791"/>
<dbReference type="PANTHER" id="PTHR13650">
    <property type="entry name" value="SPATACSIN"/>
    <property type="match status" value="1"/>
</dbReference>
<keyword evidence="4" id="KW-1185">Reference proteome</keyword>
<dbReference type="GO" id="GO:0030425">
    <property type="term" value="C:dendrite"/>
    <property type="evidence" value="ECO:0007669"/>
    <property type="project" value="TreeGrafter"/>
</dbReference>
<dbReference type="InterPro" id="IPR028103">
    <property type="entry name" value="Spatacsin"/>
</dbReference>
<accession>A0A669ETF0</accession>
<evidence type="ECO:0000259" key="2">
    <source>
        <dbReference type="Pfam" id="PF14649"/>
    </source>
</evidence>
<evidence type="ECO:0000313" key="3">
    <source>
        <dbReference type="Ensembl" id="ENSONIP00000074650.1"/>
    </source>
</evidence>
<dbReference type="GO" id="GO:0045202">
    <property type="term" value="C:synapse"/>
    <property type="evidence" value="ECO:0007669"/>
    <property type="project" value="TreeGrafter"/>
</dbReference>